<reference evidence="1 2" key="1">
    <citation type="submission" date="2018-10" db="EMBL/GenBank/DDBJ databases">
        <title>Genomic Encyclopedia of Type Strains, Phase IV (KMG-IV): sequencing the most valuable type-strain genomes for metagenomic binning, comparative biology and taxonomic classification.</title>
        <authorList>
            <person name="Goeker M."/>
        </authorList>
    </citation>
    <scope>NUCLEOTIDE SEQUENCE [LARGE SCALE GENOMIC DNA]</scope>
    <source>
        <strain evidence="1 2">DSM 25586</strain>
    </source>
</reference>
<dbReference type="EMBL" id="RBIR01000001">
    <property type="protein sequence ID" value="RKR29699.1"/>
    <property type="molecule type" value="Genomic_DNA"/>
</dbReference>
<protein>
    <submittedName>
        <fullName evidence="1">Uncharacterized protein</fullName>
    </submittedName>
</protein>
<gene>
    <name evidence="1" type="ORF">C8D78_0006</name>
</gene>
<accession>A0A495FMC1</accession>
<dbReference type="Proteomes" id="UP000276055">
    <property type="component" value="Unassembled WGS sequence"/>
</dbReference>
<proteinExistence type="predicted"/>
<evidence type="ECO:0000313" key="1">
    <source>
        <dbReference type="EMBL" id="RKR29699.1"/>
    </source>
</evidence>
<name>A0A495FMC1_9MICC</name>
<sequence>MTCQSSAVTTELRQATGDKLADIHYYAKDLEASETPEEAHVGHNLMLILKGKNK</sequence>
<organism evidence="1 2">
    <name type="scientific">Arthrobacter oryzae</name>
    <dbReference type="NCBI Taxonomy" id="409290"/>
    <lineage>
        <taxon>Bacteria</taxon>
        <taxon>Bacillati</taxon>
        <taxon>Actinomycetota</taxon>
        <taxon>Actinomycetes</taxon>
        <taxon>Micrococcales</taxon>
        <taxon>Micrococcaceae</taxon>
        <taxon>Arthrobacter</taxon>
    </lineage>
</organism>
<comment type="caution">
    <text evidence="1">The sequence shown here is derived from an EMBL/GenBank/DDBJ whole genome shotgun (WGS) entry which is preliminary data.</text>
</comment>
<dbReference type="AlphaFoldDB" id="A0A495FMC1"/>
<evidence type="ECO:0000313" key="2">
    <source>
        <dbReference type="Proteomes" id="UP000276055"/>
    </source>
</evidence>